<dbReference type="Proteomes" id="UP000828390">
    <property type="component" value="Unassembled WGS sequence"/>
</dbReference>
<dbReference type="EMBL" id="JAIWYP010000007">
    <property type="protein sequence ID" value="KAH3801924.1"/>
    <property type="molecule type" value="Genomic_DNA"/>
</dbReference>
<sequence length="99" mass="11522">MCSRVRYKENLYCLAIGATFRSDTVEFLPDLEPDGPGFNHQCGRELFWLRYIGTQRKKSSCVSHVPQMSWHGEIHGRISEFECVCSRVLYKENLYCLAI</sequence>
<dbReference type="AlphaFoldDB" id="A0A9D4FMH3"/>
<name>A0A9D4FMH3_DREPO</name>
<evidence type="ECO:0000313" key="1">
    <source>
        <dbReference type="EMBL" id="KAH3801924.1"/>
    </source>
</evidence>
<gene>
    <name evidence="1" type="ORF">DPMN_155586</name>
</gene>
<comment type="caution">
    <text evidence="1">The sequence shown here is derived from an EMBL/GenBank/DDBJ whole genome shotgun (WGS) entry which is preliminary data.</text>
</comment>
<organism evidence="1 2">
    <name type="scientific">Dreissena polymorpha</name>
    <name type="common">Zebra mussel</name>
    <name type="synonym">Mytilus polymorpha</name>
    <dbReference type="NCBI Taxonomy" id="45954"/>
    <lineage>
        <taxon>Eukaryota</taxon>
        <taxon>Metazoa</taxon>
        <taxon>Spiralia</taxon>
        <taxon>Lophotrochozoa</taxon>
        <taxon>Mollusca</taxon>
        <taxon>Bivalvia</taxon>
        <taxon>Autobranchia</taxon>
        <taxon>Heteroconchia</taxon>
        <taxon>Euheterodonta</taxon>
        <taxon>Imparidentia</taxon>
        <taxon>Neoheterodontei</taxon>
        <taxon>Myida</taxon>
        <taxon>Dreissenoidea</taxon>
        <taxon>Dreissenidae</taxon>
        <taxon>Dreissena</taxon>
    </lineage>
</organism>
<evidence type="ECO:0000313" key="2">
    <source>
        <dbReference type="Proteomes" id="UP000828390"/>
    </source>
</evidence>
<proteinExistence type="predicted"/>
<protein>
    <submittedName>
        <fullName evidence="1">Uncharacterized protein</fullName>
    </submittedName>
</protein>
<reference evidence="1" key="1">
    <citation type="journal article" date="2019" name="bioRxiv">
        <title>The Genome of the Zebra Mussel, Dreissena polymorpha: A Resource for Invasive Species Research.</title>
        <authorList>
            <person name="McCartney M.A."/>
            <person name="Auch B."/>
            <person name="Kono T."/>
            <person name="Mallez S."/>
            <person name="Zhang Y."/>
            <person name="Obille A."/>
            <person name="Becker A."/>
            <person name="Abrahante J.E."/>
            <person name="Garbe J."/>
            <person name="Badalamenti J.P."/>
            <person name="Herman A."/>
            <person name="Mangelson H."/>
            <person name="Liachko I."/>
            <person name="Sullivan S."/>
            <person name="Sone E.D."/>
            <person name="Koren S."/>
            <person name="Silverstein K.A.T."/>
            <person name="Beckman K.B."/>
            <person name="Gohl D.M."/>
        </authorList>
    </citation>
    <scope>NUCLEOTIDE SEQUENCE</scope>
    <source>
        <strain evidence="1">Duluth1</strain>
        <tissue evidence="1">Whole animal</tissue>
    </source>
</reference>
<keyword evidence="2" id="KW-1185">Reference proteome</keyword>
<accession>A0A9D4FMH3</accession>
<reference evidence="1" key="2">
    <citation type="submission" date="2020-11" db="EMBL/GenBank/DDBJ databases">
        <authorList>
            <person name="McCartney M.A."/>
            <person name="Auch B."/>
            <person name="Kono T."/>
            <person name="Mallez S."/>
            <person name="Becker A."/>
            <person name="Gohl D.M."/>
            <person name="Silverstein K.A.T."/>
            <person name="Koren S."/>
            <person name="Bechman K.B."/>
            <person name="Herman A."/>
            <person name="Abrahante J.E."/>
            <person name="Garbe J."/>
        </authorList>
    </citation>
    <scope>NUCLEOTIDE SEQUENCE</scope>
    <source>
        <strain evidence="1">Duluth1</strain>
        <tissue evidence="1">Whole animal</tissue>
    </source>
</reference>